<evidence type="ECO:0000313" key="11">
    <source>
        <dbReference type="Proteomes" id="UP000018680"/>
    </source>
</evidence>
<dbReference type="eggNOG" id="COG1360">
    <property type="taxonomic scope" value="Bacteria"/>
</dbReference>
<evidence type="ECO:0000256" key="3">
    <source>
        <dbReference type="ARBA" id="ARBA00022475"/>
    </source>
</evidence>
<name>V5WFK9_9SPIO</name>
<sequence length="242" mass="27102">MAQEKKCKKCEEGVPEYMLTYGDMVTLLLTFFVLMFTTAEVDGYEFQLILAAFQGLGNFEGGNTLEAGRLAELGNTIESLPSLQSGRALAKARRAAVSLFEPEIRTEQIRVTEDERGLVISLASDAFFDVASAEIRLEDTRDILIRLASLLSEDYLEERYFRVEGHTDSQPTDPDGRWPSNWHLGAARALNTMLILSEFGADETQFQVMSLGEHRPLVENDTPEGRAYNRRVDVIILSEGNL</sequence>
<keyword evidence="10" id="KW-0966">Cell projection</keyword>
<evidence type="ECO:0000256" key="7">
    <source>
        <dbReference type="PROSITE-ProRule" id="PRU00473"/>
    </source>
</evidence>
<organism evidence="10 11">
    <name type="scientific">Salinispira pacifica</name>
    <dbReference type="NCBI Taxonomy" id="1307761"/>
    <lineage>
        <taxon>Bacteria</taxon>
        <taxon>Pseudomonadati</taxon>
        <taxon>Spirochaetota</taxon>
        <taxon>Spirochaetia</taxon>
        <taxon>Spirochaetales</taxon>
        <taxon>Spirochaetaceae</taxon>
        <taxon>Salinispira</taxon>
    </lineage>
</organism>
<dbReference type="NCBIfam" id="NF005195">
    <property type="entry name" value="PRK06667.1"/>
    <property type="match status" value="1"/>
</dbReference>
<comment type="subcellular location">
    <subcellularLocation>
        <location evidence="1">Cell membrane</location>
        <topology evidence="1">Single-pass membrane protein</topology>
    </subcellularLocation>
</comment>
<dbReference type="OrthoDB" id="9815217at2"/>
<evidence type="ECO:0000256" key="1">
    <source>
        <dbReference type="ARBA" id="ARBA00004162"/>
    </source>
</evidence>
<keyword evidence="10" id="KW-0282">Flagellum</keyword>
<protein>
    <submittedName>
        <fullName evidence="10">Flagellar motor rotation protein MotB</fullName>
    </submittedName>
</protein>
<evidence type="ECO:0000259" key="9">
    <source>
        <dbReference type="PROSITE" id="PS51123"/>
    </source>
</evidence>
<evidence type="ECO:0000256" key="4">
    <source>
        <dbReference type="ARBA" id="ARBA00022692"/>
    </source>
</evidence>
<dbReference type="PROSITE" id="PS51123">
    <property type="entry name" value="OMPA_2"/>
    <property type="match status" value="1"/>
</dbReference>
<dbReference type="AlphaFoldDB" id="V5WFK9"/>
<keyword evidence="11" id="KW-1185">Reference proteome</keyword>
<dbReference type="SUPFAM" id="SSF103088">
    <property type="entry name" value="OmpA-like"/>
    <property type="match status" value="1"/>
</dbReference>
<gene>
    <name evidence="10" type="ORF">L21SP2_1189</name>
</gene>
<dbReference type="KEGG" id="slr:L21SP2_1189"/>
<dbReference type="Pfam" id="PF00691">
    <property type="entry name" value="OmpA"/>
    <property type="match status" value="1"/>
</dbReference>
<keyword evidence="3" id="KW-1003">Cell membrane</keyword>
<proteinExistence type="inferred from homology"/>
<dbReference type="HOGENOM" id="CLU_016890_0_1_12"/>
<evidence type="ECO:0000256" key="6">
    <source>
        <dbReference type="ARBA" id="ARBA00023136"/>
    </source>
</evidence>
<keyword evidence="4 8" id="KW-0812">Transmembrane</keyword>
<dbReference type="RefSeq" id="WP_024267516.1">
    <property type="nucleotide sequence ID" value="NC_023035.1"/>
</dbReference>
<keyword evidence="5 8" id="KW-1133">Transmembrane helix</keyword>
<reference evidence="10 11" key="1">
    <citation type="journal article" date="2015" name="Stand. Genomic Sci.">
        <title>Complete genome sequence and description of Salinispira pacifica gen. nov., sp. nov., a novel spirochaete isolated form a hypersaline microbial mat.</title>
        <authorList>
            <person name="Ben Hania W."/>
            <person name="Joseph M."/>
            <person name="Schumann P."/>
            <person name="Bunk B."/>
            <person name="Fiebig A."/>
            <person name="Sproer C."/>
            <person name="Klenk H.P."/>
            <person name="Fardeau M.L."/>
            <person name="Spring S."/>
        </authorList>
    </citation>
    <scope>NUCLEOTIDE SEQUENCE [LARGE SCALE GENOMIC DNA]</scope>
    <source>
        <strain evidence="10 11">L21-RPul-D2</strain>
    </source>
</reference>
<comment type="similarity">
    <text evidence="2">Belongs to the MotB family.</text>
</comment>
<dbReference type="EMBL" id="CP006939">
    <property type="protein sequence ID" value="AHC14592.1"/>
    <property type="molecule type" value="Genomic_DNA"/>
</dbReference>
<evidence type="ECO:0000256" key="2">
    <source>
        <dbReference type="ARBA" id="ARBA00008914"/>
    </source>
</evidence>
<feature type="transmembrane region" description="Helical" evidence="8">
    <location>
        <begin position="21"/>
        <end position="39"/>
    </location>
</feature>
<dbReference type="GO" id="GO:0005886">
    <property type="term" value="C:plasma membrane"/>
    <property type="evidence" value="ECO:0007669"/>
    <property type="project" value="UniProtKB-SubCell"/>
</dbReference>
<dbReference type="Gene3D" id="3.30.1330.60">
    <property type="entry name" value="OmpA-like domain"/>
    <property type="match status" value="1"/>
</dbReference>
<dbReference type="InterPro" id="IPR036737">
    <property type="entry name" value="OmpA-like_sf"/>
</dbReference>
<dbReference type="Proteomes" id="UP000018680">
    <property type="component" value="Chromosome"/>
</dbReference>
<dbReference type="InterPro" id="IPR025713">
    <property type="entry name" value="MotB-like_N_dom"/>
</dbReference>
<dbReference type="InterPro" id="IPR006665">
    <property type="entry name" value="OmpA-like"/>
</dbReference>
<evidence type="ECO:0000256" key="5">
    <source>
        <dbReference type="ARBA" id="ARBA00022989"/>
    </source>
</evidence>
<dbReference type="InterPro" id="IPR050330">
    <property type="entry name" value="Bact_OuterMem_StrucFunc"/>
</dbReference>
<evidence type="ECO:0000256" key="8">
    <source>
        <dbReference type="SAM" id="Phobius"/>
    </source>
</evidence>
<dbReference type="PANTHER" id="PTHR30329:SF21">
    <property type="entry name" value="LIPOPROTEIN YIAD-RELATED"/>
    <property type="match status" value="1"/>
</dbReference>
<dbReference type="PANTHER" id="PTHR30329">
    <property type="entry name" value="STATOR ELEMENT OF FLAGELLAR MOTOR COMPLEX"/>
    <property type="match status" value="1"/>
</dbReference>
<dbReference type="Pfam" id="PF13677">
    <property type="entry name" value="MotB_plug"/>
    <property type="match status" value="1"/>
</dbReference>
<evidence type="ECO:0000313" key="10">
    <source>
        <dbReference type="EMBL" id="AHC14592.1"/>
    </source>
</evidence>
<dbReference type="STRING" id="1307761.L21SP2_1189"/>
<keyword evidence="6 7" id="KW-0472">Membrane</keyword>
<dbReference type="CDD" id="cd07185">
    <property type="entry name" value="OmpA_C-like"/>
    <property type="match status" value="1"/>
</dbReference>
<feature type="domain" description="OmpA-like" evidence="9">
    <location>
        <begin position="115"/>
        <end position="240"/>
    </location>
</feature>
<accession>V5WFK9</accession>
<dbReference type="PATRIC" id="fig|1307761.3.peg.1183"/>
<keyword evidence="10" id="KW-0969">Cilium</keyword>